<evidence type="ECO:0000259" key="4">
    <source>
        <dbReference type="PROSITE" id="PS51650"/>
    </source>
</evidence>
<accession>E0VF86</accession>
<feature type="domain" description="DOCKER" evidence="5">
    <location>
        <begin position="1639"/>
        <end position="2028"/>
    </location>
</feature>
<dbReference type="EMBL" id="AAZO01001761">
    <property type="status" value="NOT_ANNOTATED_CDS"/>
    <property type="molecule type" value="Genomic_DNA"/>
</dbReference>
<reference evidence="7" key="3">
    <citation type="submission" date="2020-05" db="UniProtKB">
        <authorList>
            <consortium name="EnsemblMetazoa"/>
        </authorList>
    </citation>
    <scope>IDENTIFICATION</scope>
    <source>
        <strain evidence="7">USDA</strain>
    </source>
</reference>
<dbReference type="Pfam" id="PF14429">
    <property type="entry name" value="DOCK-C2"/>
    <property type="match status" value="1"/>
</dbReference>
<dbReference type="eggNOG" id="KOG1997">
    <property type="taxonomic scope" value="Eukaryota"/>
</dbReference>
<dbReference type="PANTHER" id="PTHR23317">
    <property type="entry name" value="DEDICATOR OF CYTOKINESIS DOCK"/>
    <property type="match status" value="1"/>
</dbReference>
<dbReference type="Gene3D" id="2.60.40.150">
    <property type="entry name" value="C2 domain"/>
    <property type="match status" value="1"/>
</dbReference>
<dbReference type="GeneID" id="8236432"/>
<evidence type="ECO:0000256" key="1">
    <source>
        <dbReference type="ARBA" id="ARBA00022658"/>
    </source>
</evidence>
<evidence type="ECO:0000313" key="8">
    <source>
        <dbReference type="Proteomes" id="UP000009046"/>
    </source>
</evidence>
<dbReference type="Pfam" id="PF20421">
    <property type="entry name" value="DHR-2_Lobe_C"/>
    <property type="match status" value="1"/>
</dbReference>
<sequence length="2028" mass="233025">MSERKFSKAVGKPGMAAQVRETVSQVVKDSAQVTQVKSIEPIDYEKFVFKNKTLLQNDPQRELLLYPSDDVSQVVLPRRYRTVAQTFPSSSEISQCNLFVKECLKSYSSNWNLIHYKYSAYSGTYLDLPKVLKSEDLKEEVYEVDTEVDQVNEESFTRVDGITKEGYLLKGPDVGGDRIFVNLGSKSYKRRYCYLRHHVDGTYYLELHKDEKKGEPKATIDMDFCNEVVKNSKKGRYCFELQMSGHKTFTFAAENEIDLQDWIIKLNLVIQQNKAQEEKRCASLDRACNTPPPSPQPCQVYGTLKGLEESMNPQLIKYGRETDASIALSRKENRRRLFSIYPYMPHVKVGGSLGSEPNSEPYREHFGQRILIRCESIKFKLQAASENEQEGSYQVEPYFTSLALFDVRQNRKLTENFHFDVNHSKVREMLPNDENEENTIKKSLSSEIANLPDEWIIYPKRALFSVSNPHPDIYLVLRIDKVLQGAINTASEPYIRSAKDSRLGSKVQKSAKAFCQRLGKYRMPFAWTARPLFRLYSNDLDNSDFPAIYRQEPNRLKDEEILKFLSEYRKSDKLSKLTVIPGWAKIKIEELTEIPENTLTSSLVPLKPFPIPPSNEPTFEITEFEGSSENDVHPYTVFNNHLYVYPLSLNFDTQKNFTRARNIACCIELRDSDSENAKPLCCIYGRPGSVLLGKQIITSVLHHNTSPVWYEEVKLRLPIHLKPEHHLLFTFYHVSCEINKKKENGVESCVGYAWLPLLHKGRLCVEEQTLAVALHLPPGYLSIQPLGLGRGNAGPDITWIDGQKQIFTVGFQLVSTVITRDLHLHNLFCHIEKLIDKQLAVIPSESETCKIIKASHAIQLTTAIAFLPTILNQLFHLLLIASTKEIGLNVIRVLIHIIHLIQEAGKKDVLHPYIKFVFVTPTLPSLKTTVHEELSKLLPTLLSPSNTDFLVVNKFMNHSSFFFQIMIKSMVQYLLNTGRIKMHRHERFSAEYMEKIDELLKILVPYVITKHREMPLETLELNKSLAQFLKKCLTVMDRGYIFRLINYYMEHFKESDSRTLHEYKFSFLQIICSHEHYVAFNLPVLNLKLRPSKSTDSPVNNFGLTDEFRKHHYLVGLLLQETTKSLNQVSQIRKFAISTFRDILAKHELDDRYQNKGQLARIASLYLPWLTVVLDNFNRLCTPQNDVIHNILDSRHSRMSSSSSLLQCSSASNSLKPFQRLAVDQNSRTSIYLKDSHLFAVIAGQSNMINGTSTASLGSDESYDGLSTASQETTIVRDSRDELDFKTHTRSFSGITTASQQPRCDKFQNSEIKDILLCFLFVIKYLGEESLISWWQQNEYNVVLYFFSVIEICLHQFKYVGKKQIVGKQAQGKPMKAMTLPARMQPPDFSKTDGTNLPIPSGTSSVGRDGQLALDNDASKVYQALLEANMATEVGLIVLDTLGLYCVHFKENLMYSQGDNAIMRKIFDIYLFFLQVGQSETLFRHVFAALRAFINNFSDVLFEGNAELCGRLCYELLKCCNSKLSTIRQESCVILYLLMRSNFEFTKRKGLTRVHLQVIISVSQMLGNVVGLNNARFQESLSLINNYAKSDKVMKDTGLKFEVKDLTKRIRTVLMATAQMRENHQDPELLVDLQHSLANSYASTPELRLTWLQTMTRNHHYNGNFSEATCCQLHIAAMIAEYLKLKKVQIWGAEAFDELSSNILVDETGLKLDSGIQDVQFTEQILLEQLENCVPLIEKAERYELLNPLFKLIIPIYEKRRNYQALAQCHQNLADAFAKISEINKTGKRLLGRYYRIAFYGQICFDDNNEETESCQKNGIEYIYKEPKVTSLSEVSEKLYKLYGEKYGRDAVKIIMDSNPVDPSKLDQKLVHIQVTSVTPYFTKKELEVRQTEFETTHDINCFMFDTPFTKDGKVRGTPEEQWKRRTILKTKHSFPYVKKRIEVINRRIEEHSPIEVALDEMRLRVNELEEVVFTRPTDLKKLQLRLQGSICVQVNAGPMAYANAFLDPSRVKLYSESKVEELKDIFQ</sequence>
<dbReference type="FunCoup" id="E0VF86">
    <property type="interactions" value="274"/>
</dbReference>
<dbReference type="Pfam" id="PF20422">
    <property type="entry name" value="DHR-2_Lobe_B"/>
    <property type="match status" value="1"/>
</dbReference>
<evidence type="ECO:0000259" key="5">
    <source>
        <dbReference type="PROSITE" id="PS51651"/>
    </source>
</evidence>
<dbReference type="InterPro" id="IPR011993">
    <property type="entry name" value="PH-like_dom_sf"/>
</dbReference>
<dbReference type="CDD" id="cd08697">
    <property type="entry name" value="C2_Dock-D"/>
    <property type="match status" value="1"/>
</dbReference>
<evidence type="ECO:0000313" key="6">
    <source>
        <dbReference type="EMBL" id="EEB12042.1"/>
    </source>
</evidence>
<dbReference type="InterPro" id="IPR043161">
    <property type="entry name" value="DOCK_C_lobe_A"/>
</dbReference>
<dbReference type="STRING" id="121224.E0VF86"/>
<dbReference type="InParanoid" id="E0VF86"/>
<dbReference type="Gene3D" id="2.30.29.30">
    <property type="entry name" value="Pleckstrin-homology domain (PH domain)/Phosphotyrosine-binding domain (PTB)"/>
    <property type="match status" value="1"/>
</dbReference>
<dbReference type="InterPro" id="IPR043162">
    <property type="entry name" value="DOCK_C_lobe_C"/>
</dbReference>
<evidence type="ECO:0000313" key="7">
    <source>
        <dbReference type="EnsemblMetazoa" id="PHUM151040-PA"/>
    </source>
</evidence>
<dbReference type="PROSITE" id="PS51651">
    <property type="entry name" value="DOCKER"/>
    <property type="match status" value="1"/>
</dbReference>
<dbReference type="InterPro" id="IPR035892">
    <property type="entry name" value="C2_domain_sf"/>
</dbReference>
<dbReference type="GO" id="GO:0007264">
    <property type="term" value="P:small GTPase-mediated signal transduction"/>
    <property type="evidence" value="ECO:0007669"/>
    <property type="project" value="InterPro"/>
</dbReference>
<dbReference type="CDD" id="cd13267">
    <property type="entry name" value="PH_DOCK-D"/>
    <property type="match status" value="1"/>
</dbReference>
<dbReference type="SUPFAM" id="SSF50729">
    <property type="entry name" value="PH domain-like"/>
    <property type="match status" value="1"/>
</dbReference>
<dbReference type="EMBL" id="DS235107">
    <property type="protein sequence ID" value="EEB12042.1"/>
    <property type="molecule type" value="Genomic_DNA"/>
</dbReference>
<protein>
    <submittedName>
        <fullName evidence="6 7">Dedicator of cytokinesis protein, putative</fullName>
    </submittedName>
</protein>
<feature type="domain" description="C2 DOCK-type" evidence="4">
    <location>
        <begin position="639"/>
        <end position="814"/>
    </location>
</feature>
<evidence type="ECO:0000259" key="3">
    <source>
        <dbReference type="PROSITE" id="PS50003"/>
    </source>
</evidence>
<dbReference type="InterPro" id="IPR037809">
    <property type="entry name" value="C2_Dock-D"/>
</dbReference>
<dbReference type="PROSITE" id="PS50003">
    <property type="entry name" value="PH_DOMAIN"/>
    <property type="match status" value="1"/>
</dbReference>
<dbReference type="OrthoDB" id="47328at2759"/>
<gene>
    <name evidence="7" type="primary">8236432</name>
    <name evidence="6" type="ORF">Phum_PHUM151040</name>
</gene>
<reference evidence="6" key="1">
    <citation type="submission" date="2007-04" db="EMBL/GenBank/DDBJ databases">
        <title>Annotation of Pediculus humanus corporis strain USDA.</title>
        <authorList>
            <person name="Kirkness E."/>
            <person name="Hannick L."/>
            <person name="Hass B."/>
            <person name="Bruggner R."/>
            <person name="Lawson D."/>
            <person name="Bidwell S."/>
            <person name="Joardar V."/>
            <person name="Caler E."/>
            <person name="Walenz B."/>
            <person name="Inman J."/>
            <person name="Schobel S."/>
            <person name="Galinsky K."/>
            <person name="Amedeo P."/>
            <person name="Strausberg R."/>
        </authorList>
    </citation>
    <scope>NUCLEOTIDE SEQUENCE</scope>
    <source>
        <strain evidence="6">USDA</strain>
    </source>
</reference>
<dbReference type="InterPro" id="IPR046773">
    <property type="entry name" value="DOCKER_Lobe_C"/>
</dbReference>
<reference evidence="6" key="2">
    <citation type="submission" date="2007-04" db="EMBL/GenBank/DDBJ databases">
        <title>The genome of the human body louse.</title>
        <authorList>
            <consortium name="The Human Body Louse Genome Consortium"/>
            <person name="Kirkness E."/>
            <person name="Walenz B."/>
            <person name="Hass B."/>
            <person name="Bruggner R."/>
            <person name="Strausberg R."/>
        </authorList>
    </citation>
    <scope>NUCLEOTIDE SEQUENCE</scope>
    <source>
        <strain evidence="6">USDA</strain>
    </source>
</reference>
<name>E0VF86_PEDHC</name>
<dbReference type="InterPro" id="IPR027357">
    <property type="entry name" value="DOCKER_dom"/>
</dbReference>
<dbReference type="PROSITE" id="PS51650">
    <property type="entry name" value="C2_DOCK"/>
    <property type="match status" value="1"/>
</dbReference>
<dbReference type="CTD" id="8236432"/>
<keyword evidence="1" id="KW-0344">Guanine-nucleotide releasing factor</keyword>
<dbReference type="InterPro" id="IPR001849">
    <property type="entry name" value="PH_domain"/>
</dbReference>
<dbReference type="Pfam" id="PF11878">
    <property type="entry name" value="DOCK_C-D_N"/>
    <property type="match status" value="1"/>
</dbReference>
<dbReference type="KEGG" id="phu:Phum_PHUM151040"/>
<keyword evidence="8" id="KW-1185">Reference proteome</keyword>
<dbReference type="GO" id="GO:0005085">
    <property type="term" value="F:guanyl-nucleotide exchange factor activity"/>
    <property type="evidence" value="ECO:0007669"/>
    <property type="project" value="UniProtKB-KW"/>
</dbReference>
<dbReference type="VEuPathDB" id="VectorBase:PHUM151040"/>
<comment type="similarity">
    <text evidence="2">Belongs to the DOCK family.</text>
</comment>
<organism>
    <name type="scientific">Pediculus humanus subsp. corporis</name>
    <name type="common">Body louse</name>
    <dbReference type="NCBI Taxonomy" id="121224"/>
    <lineage>
        <taxon>Eukaryota</taxon>
        <taxon>Metazoa</taxon>
        <taxon>Ecdysozoa</taxon>
        <taxon>Arthropoda</taxon>
        <taxon>Hexapoda</taxon>
        <taxon>Insecta</taxon>
        <taxon>Pterygota</taxon>
        <taxon>Neoptera</taxon>
        <taxon>Paraneoptera</taxon>
        <taxon>Psocodea</taxon>
        <taxon>Troctomorpha</taxon>
        <taxon>Phthiraptera</taxon>
        <taxon>Anoplura</taxon>
        <taxon>Pediculidae</taxon>
        <taxon>Pediculus</taxon>
    </lineage>
</organism>
<dbReference type="HOGENOM" id="CLU_000624_1_0_1"/>
<dbReference type="OMA" id="RACNTPP"/>
<dbReference type="EnsemblMetazoa" id="PHUM151040-RA">
    <property type="protein sequence ID" value="PHUM151040-PA"/>
    <property type="gene ID" value="PHUM151040"/>
</dbReference>
<dbReference type="Pfam" id="PF00169">
    <property type="entry name" value="PH"/>
    <property type="match status" value="1"/>
</dbReference>
<dbReference type="InterPro" id="IPR046770">
    <property type="entry name" value="DOCKER_Lobe_B"/>
</dbReference>
<dbReference type="InterPro" id="IPR027007">
    <property type="entry name" value="C2_DOCK-type_domain"/>
</dbReference>
<dbReference type="Proteomes" id="UP000009046">
    <property type="component" value="Unassembled WGS sequence"/>
</dbReference>
<dbReference type="InterPro" id="IPR026791">
    <property type="entry name" value="DOCK"/>
</dbReference>
<dbReference type="PANTHER" id="PTHR23317:SF26">
    <property type="entry name" value="ZIZIMIN, ISOFORM K"/>
    <property type="match status" value="1"/>
</dbReference>
<dbReference type="Pfam" id="PF06920">
    <property type="entry name" value="DHR-2_Lobe_A"/>
    <property type="match status" value="1"/>
</dbReference>
<dbReference type="InterPro" id="IPR021816">
    <property type="entry name" value="DOCK_C/D_N"/>
</dbReference>
<proteinExistence type="inferred from homology"/>
<dbReference type="InterPro" id="IPR046769">
    <property type="entry name" value="DOCKER_Lobe_A"/>
</dbReference>
<feature type="domain" description="PH" evidence="3">
    <location>
        <begin position="161"/>
        <end position="271"/>
    </location>
</feature>
<evidence type="ECO:0000256" key="2">
    <source>
        <dbReference type="PROSITE-ProRule" id="PRU00983"/>
    </source>
</evidence>
<dbReference type="SMART" id="SM00233">
    <property type="entry name" value="PH"/>
    <property type="match status" value="1"/>
</dbReference>
<dbReference type="RefSeq" id="XP_002424780.1">
    <property type="nucleotide sequence ID" value="XM_002424735.1"/>
</dbReference>
<dbReference type="Gene3D" id="1.20.58.740">
    <property type="match status" value="1"/>
</dbReference>
<dbReference type="Gene3D" id="1.25.40.410">
    <property type="match status" value="1"/>
</dbReference>